<dbReference type="PROSITE" id="PS51707">
    <property type="entry name" value="CYTH"/>
    <property type="match status" value="1"/>
</dbReference>
<dbReference type="EMBL" id="CP002343">
    <property type="protein sequence ID" value="ADU47312.1"/>
    <property type="molecule type" value="Genomic_DNA"/>
</dbReference>
<dbReference type="InterPro" id="IPR007899">
    <property type="entry name" value="CHAD_dom"/>
</dbReference>
<dbReference type="AlphaFoldDB" id="E6SB51"/>
<dbReference type="Gene3D" id="2.40.320.10">
    <property type="entry name" value="Hypothetical Protein Pfu-838710-001"/>
    <property type="match status" value="1"/>
</dbReference>
<dbReference type="PANTHER" id="PTHR39339:SF1">
    <property type="entry name" value="CHAD DOMAIN-CONTAINING PROTEIN"/>
    <property type="match status" value="1"/>
</dbReference>
<sequence>MRSMGGSQHDEIERKYDVEAGTVFPNLAEVEGVAHVGQPEELDLEAVYFDTADLDLARHGVTLRRRTGGHDAGWHLKLPRVSDTRTEVHEPLGDAGEQVPDALVAPIRAMVRDRPLQPVVRLATARREYALHDAAGGVIATVCDDQVRAERLDGTGGPGSRDSLVQSWREWELELDQGVEALLDVVEEQLLAAGAAPAASGSKLLRALGDLPPAEPPGSEHAPTGSARALFSAHLAEHTAKLHRQDSAVRAGRPEGIHKLRIAGRRLRSALATWRPQLDGAATEPVRDELRWLGEQLAPARDAQVLREHLAEVLSDQPAELVVGSVAARIDDELGAAYLAGRDRAVEALDGDRYLRLLDALDRLIESPPLTSGSEEAAEQVVKGLLRRDAKRLRRAVRDIDAAGEPGERDVAFHEARKKAKRLRYAGEMARPVLGKKARSLAASAKKVQEALGVHQDSVVARERLRELGMQAHLGGENAFTFGRLHGVEEARAVRAEADFDRAWKRLRRKHLNHWLG</sequence>
<dbReference type="Pfam" id="PF01928">
    <property type="entry name" value="CYTH"/>
    <property type="match status" value="1"/>
</dbReference>
<dbReference type="eggNOG" id="COG3025">
    <property type="taxonomic scope" value="Bacteria"/>
</dbReference>
<dbReference type="InterPro" id="IPR023577">
    <property type="entry name" value="CYTH_domain"/>
</dbReference>
<feature type="domain" description="CYTH" evidence="1">
    <location>
        <begin position="9"/>
        <end position="211"/>
    </location>
</feature>
<evidence type="ECO:0000259" key="1">
    <source>
        <dbReference type="PROSITE" id="PS51707"/>
    </source>
</evidence>
<reference evidence="3 4" key="1">
    <citation type="journal article" date="2010" name="Stand. Genomic Sci.">
        <title>Complete genome sequence of Intrasporangium calvum type strain (7 KIP).</title>
        <authorList>
            <person name="Del Rio T.G."/>
            <person name="Chertkov O."/>
            <person name="Yasawong M."/>
            <person name="Lucas S."/>
            <person name="Deshpande S."/>
            <person name="Cheng J.F."/>
            <person name="Detter C."/>
            <person name="Tapia R."/>
            <person name="Han C."/>
            <person name="Goodwin L."/>
            <person name="Pitluck S."/>
            <person name="Liolios K."/>
            <person name="Ivanova N."/>
            <person name="Mavromatis K."/>
            <person name="Pati A."/>
            <person name="Chen A."/>
            <person name="Palaniappan K."/>
            <person name="Land M."/>
            <person name="Hauser L."/>
            <person name="Chang Y.J."/>
            <person name="Jeffries C.D."/>
            <person name="Rohde M."/>
            <person name="Pukall R."/>
            <person name="Sikorski J."/>
            <person name="Goker M."/>
            <person name="Woyke T."/>
            <person name="Bristow J."/>
            <person name="Eisen J.A."/>
            <person name="Markowitz V."/>
            <person name="Hugenholtz P."/>
            <person name="Kyrpides N.C."/>
            <person name="Klenk H.P."/>
            <person name="Lapidus A."/>
        </authorList>
    </citation>
    <scope>NUCLEOTIDE SEQUENCE [LARGE SCALE GENOMIC DNA]</scope>
    <source>
        <strain evidence="4">ATCC 23552 / DSM 43043 / JCM 3097 / NBRC 12989 / 7 KIP</strain>
    </source>
</reference>
<dbReference type="PROSITE" id="PS51708">
    <property type="entry name" value="CHAD"/>
    <property type="match status" value="1"/>
</dbReference>
<evidence type="ECO:0000313" key="3">
    <source>
        <dbReference type="EMBL" id="ADU47312.1"/>
    </source>
</evidence>
<dbReference type="eggNOG" id="COG5607">
    <property type="taxonomic scope" value="Bacteria"/>
</dbReference>
<feature type="domain" description="CHAD" evidence="2">
    <location>
        <begin position="224"/>
        <end position="509"/>
    </location>
</feature>
<dbReference type="STRING" id="710696.Intca_0771"/>
<dbReference type="InterPro" id="IPR038186">
    <property type="entry name" value="CHAD_dom_sf"/>
</dbReference>
<name>E6SB51_INTC7</name>
<dbReference type="SMART" id="SM01118">
    <property type="entry name" value="CYTH"/>
    <property type="match status" value="1"/>
</dbReference>
<dbReference type="InterPro" id="IPR033469">
    <property type="entry name" value="CYTH-like_dom_sf"/>
</dbReference>
<accession>E6SB51</accession>
<dbReference type="CDD" id="cd07374">
    <property type="entry name" value="CYTH-like_Pase"/>
    <property type="match status" value="1"/>
</dbReference>
<dbReference type="SUPFAM" id="SSF55154">
    <property type="entry name" value="CYTH-like phosphatases"/>
    <property type="match status" value="1"/>
</dbReference>
<dbReference type="SMART" id="SM00880">
    <property type="entry name" value="CHAD"/>
    <property type="match status" value="1"/>
</dbReference>
<evidence type="ECO:0000313" key="4">
    <source>
        <dbReference type="Proteomes" id="UP000008914"/>
    </source>
</evidence>
<dbReference type="Pfam" id="PF05235">
    <property type="entry name" value="CHAD"/>
    <property type="match status" value="1"/>
</dbReference>
<evidence type="ECO:0000259" key="2">
    <source>
        <dbReference type="PROSITE" id="PS51708"/>
    </source>
</evidence>
<dbReference type="Proteomes" id="UP000008914">
    <property type="component" value="Chromosome"/>
</dbReference>
<dbReference type="HOGENOM" id="CLU_026984_1_0_11"/>
<organism evidence="3 4">
    <name type="scientific">Intrasporangium calvum (strain ATCC 23552 / DSM 43043 / JCM 3097 / NBRC 12989 / NCIMB 10167 / NRRL B-3866 / 7 KIP)</name>
    <dbReference type="NCBI Taxonomy" id="710696"/>
    <lineage>
        <taxon>Bacteria</taxon>
        <taxon>Bacillati</taxon>
        <taxon>Actinomycetota</taxon>
        <taxon>Actinomycetes</taxon>
        <taxon>Micrococcales</taxon>
        <taxon>Intrasporangiaceae</taxon>
        <taxon>Intrasporangium</taxon>
    </lineage>
</organism>
<gene>
    <name evidence="3" type="ordered locus">Intca_0771</name>
</gene>
<dbReference type="Gene3D" id="1.40.20.10">
    <property type="entry name" value="CHAD domain"/>
    <property type="match status" value="1"/>
</dbReference>
<dbReference type="PANTHER" id="PTHR39339">
    <property type="entry name" value="SLR1444 PROTEIN"/>
    <property type="match status" value="1"/>
</dbReference>
<protein>
    <submittedName>
        <fullName evidence="3">CHAD domain containing protein</fullName>
    </submittedName>
</protein>
<keyword evidence="4" id="KW-1185">Reference proteome</keyword>
<dbReference type="KEGG" id="ica:Intca_0771"/>
<proteinExistence type="predicted"/>